<dbReference type="InterPro" id="IPR023052">
    <property type="entry name" value="Cell_div_SepF"/>
</dbReference>
<evidence type="ECO:0000313" key="7">
    <source>
        <dbReference type="EMBL" id="MDR6938998.1"/>
    </source>
</evidence>
<comment type="function">
    <text evidence="4 5">Cell division protein that is part of the divisome complex and is recruited early to the Z-ring. Probably stimulates Z-ring formation, perhaps through the cross-linking of FtsZ protofilaments. Its function overlaps with FtsA.</text>
</comment>
<evidence type="ECO:0000313" key="8">
    <source>
        <dbReference type="Proteomes" id="UP001266099"/>
    </source>
</evidence>
<organism evidence="7 8">
    <name type="scientific">Arcanobacterium hippocoleae</name>
    <dbReference type="NCBI Taxonomy" id="149017"/>
    <lineage>
        <taxon>Bacteria</taxon>
        <taxon>Bacillati</taxon>
        <taxon>Actinomycetota</taxon>
        <taxon>Actinomycetes</taxon>
        <taxon>Actinomycetales</taxon>
        <taxon>Actinomycetaceae</taxon>
        <taxon>Arcanobacterium</taxon>
    </lineage>
</organism>
<accession>A0ABU1T0Y6</accession>
<dbReference type="Proteomes" id="UP001266099">
    <property type="component" value="Unassembled WGS sequence"/>
</dbReference>
<keyword evidence="8" id="KW-1185">Reference proteome</keyword>
<evidence type="ECO:0000256" key="6">
    <source>
        <dbReference type="SAM" id="MobiDB-lite"/>
    </source>
</evidence>
<dbReference type="InterPro" id="IPR007561">
    <property type="entry name" value="Cell_div_SepF/SepF-rel"/>
</dbReference>
<name>A0ABU1T0Y6_9ACTO</name>
<feature type="region of interest" description="Disordered" evidence="6">
    <location>
        <begin position="14"/>
        <end position="34"/>
    </location>
</feature>
<dbReference type="HAMAP" id="MF_01197">
    <property type="entry name" value="SepF"/>
    <property type="match status" value="1"/>
</dbReference>
<gene>
    <name evidence="5" type="primary">sepF</name>
    <name evidence="7" type="ORF">J2S36_000541</name>
</gene>
<sequence>MSFLDRLNKQAASFEDEYEYEESEFDDYQESQEVDEYEEAPVGQLHSVADAEISRIVTQWVASYADIRDFAEEFRSGTPVILNLSEADNADRARIVDFALGLCFGLEGAFSRVSEDVFLLTPNYVKLESQGKSNQHDFTR</sequence>
<dbReference type="Pfam" id="PF04472">
    <property type="entry name" value="SepF"/>
    <property type="match status" value="1"/>
</dbReference>
<dbReference type="PANTHER" id="PTHR35798">
    <property type="entry name" value="CELL DIVISION PROTEIN SEPF"/>
    <property type="match status" value="1"/>
</dbReference>
<keyword evidence="3 5" id="KW-0131">Cell cycle</keyword>
<dbReference type="RefSeq" id="WP_309955267.1">
    <property type="nucleotide sequence ID" value="NZ_CP136414.1"/>
</dbReference>
<keyword evidence="1 5" id="KW-0132">Cell division</keyword>
<reference evidence="7 8" key="1">
    <citation type="submission" date="2023-07" db="EMBL/GenBank/DDBJ databases">
        <title>Sequencing the genomes of 1000 actinobacteria strains.</title>
        <authorList>
            <person name="Klenk H.-P."/>
        </authorList>
    </citation>
    <scope>NUCLEOTIDE SEQUENCE [LARGE SCALE GENOMIC DNA]</scope>
    <source>
        <strain evidence="7 8">DSM 15539</strain>
    </source>
</reference>
<evidence type="ECO:0000256" key="1">
    <source>
        <dbReference type="ARBA" id="ARBA00022618"/>
    </source>
</evidence>
<dbReference type="Gene3D" id="3.30.110.150">
    <property type="entry name" value="SepF-like protein"/>
    <property type="match status" value="1"/>
</dbReference>
<evidence type="ECO:0000256" key="2">
    <source>
        <dbReference type="ARBA" id="ARBA00023210"/>
    </source>
</evidence>
<comment type="subunit">
    <text evidence="5">Homodimer. Interacts with FtsZ.</text>
</comment>
<proteinExistence type="inferred from homology"/>
<protein>
    <recommendedName>
        <fullName evidence="5">Cell division protein SepF</fullName>
    </recommendedName>
</protein>
<comment type="similarity">
    <text evidence="5">Belongs to the SepF family.</text>
</comment>
<dbReference type="InterPro" id="IPR038594">
    <property type="entry name" value="SepF-like_sf"/>
</dbReference>
<evidence type="ECO:0000256" key="5">
    <source>
        <dbReference type="HAMAP-Rule" id="MF_01197"/>
    </source>
</evidence>
<keyword evidence="2 5" id="KW-0717">Septation</keyword>
<dbReference type="PANTHER" id="PTHR35798:SF1">
    <property type="entry name" value="CELL DIVISION PROTEIN SEPF"/>
    <property type="match status" value="1"/>
</dbReference>
<comment type="subcellular location">
    <subcellularLocation>
        <location evidence="5">Cytoplasm</location>
    </subcellularLocation>
    <text evidence="5">Localizes to the division site, in a FtsZ-dependent manner.</text>
</comment>
<dbReference type="EMBL" id="JAVDUJ010000001">
    <property type="protein sequence ID" value="MDR6938998.1"/>
    <property type="molecule type" value="Genomic_DNA"/>
</dbReference>
<keyword evidence="5" id="KW-0963">Cytoplasm</keyword>
<comment type="caution">
    <text evidence="7">The sequence shown here is derived from an EMBL/GenBank/DDBJ whole genome shotgun (WGS) entry which is preliminary data.</text>
</comment>
<evidence type="ECO:0000256" key="3">
    <source>
        <dbReference type="ARBA" id="ARBA00023306"/>
    </source>
</evidence>
<evidence type="ECO:0000256" key="4">
    <source>
        <dbReference type="ARBA" id="ARBA00044936"/>
    </source>
</evidence>